<proteinExistence type="predicted"/>
<reference evidence="2" key="1">
    <citation type="journal article" date="2021" name="Nat. Commun.">
        <title>Genetic determinants of endophytism in the Arabidopsis root mycobiome.</title>
        <authorList>
            <person name="Mesny F."/>
            <person name="Miyauchi S."/>
            <person name="Thiergart T."/>
            <person name="Pickel B."/>
            <person name="Atanasova L."/>
            <person name="Karlsson M."/>
            <person name="Huettel B."/>
            <person name="Barry K.W."/>
            <person name="Haridas S."/>
            <person name="Chen C."/>
            <person name="Bauer D."/>
            <person name="Andreopoulos W."/>
            <person name="Pangilinan J."/>
            <person name="LaButti K."/>
            <person name="Riley R."/>
            <person name="Lipzen A."/>
            <person name="Clum A."/>
            <person name="Drula E."/>
            <person name="Henrissat B."/>
            <person name="Kohler A."/>
            <person name="Grigoriev I.V."/>
            <person name="Martin F.M."/>
            <person name="Hacquard S."/>
        </authorList>
    </citation>
    <scope>NUCLEOTIDE SEQUENCE</scope>
    <source>
        <strain evidence="2">MPI-CAGE-AT-0023</strain>
    </source>
</reference>
<feature type="region of interest" description="Disordered" evidence="1">
    <location>
        <begin position="676"/>
        <end position="695"/>
    </location>
</feature>
<evidence type="ECO:0000313" key="3">
    <source>
        <dbReference type="Proteomes" id="UP000720189"/>
    </source>
</evidence>
<evidence type="ECO:0000313" key="2">
    <source>
        <dbReference type="EMBL" id="KAH7267538.1"/>
    </source>
</evidence>
<dbReference type="Proteomes" id="UP000720189">
    <property type="component" value="Unassembled WGS sequence"/>
</dbReference>
<dbReference type="GeneID" id="70216694"/>
<evidence type="ECO:0000256" key="1">
    <source>
        <dbReference type="SAM" id="MobiDB-lite"/>
    </source>
</evidence>
<accession>A0A9P9KS51</accession>
<dbReference type="EMBL" id="JAGMUX010000002">
    <property type="protein sequence ID" value="KAH7267538.1"/>
    <property type="molecule type" value="Genomic_DNA"/>
</dbReference>
<dbReference type="OrthoDB" id="5376140at2759"/>
<name>A0A9P9KS51_FUSRE</name>
<feature type="compositionally biased region" description="Basic and acidic residues" evidence="1">
    <location>
        <begin position="28"/>
        <end position="37"/>
    </location>
</feature>
<keyword evidence="3" id="KW-1185">Reference proteome</keyword>
<gene>
    <name evidence="2" type="ORF">BKA55DRAFT_500284</name>
</gene>
<organism evidence="2 3">
    <name type="scientific">Fusarium redolens</name>
    <dbReference type="NCBI Taxonomy" id="48865"/>
    <lineage>
        <taxon>Eukaryota</taxon>
        <taxon>Fungi</taxon>
        <taxon>Dikarya</taxon>
        <taxon>Ascomycota</taxon>
        <taxon>Pezizomycotina</taxon>
        <taxon>Sordariomycetes</taxon>
        <taxon>Hypocreomycetidae</taxon>
        <taxon>Hypocreales</taxon>
        <taxon>Nectriaceae</taxon>
        <taxon>Fusarium</taxon>
        <taxon>Fusarium redolens species complex</taxon>
    </lineage>
</organism>
<dbReference type="AlphaFoldDB" id="A0A9P9KS51"/>
<feature type="region of interest" description="Disordered" evidence="1">
    <location>
        <begin position="1"/>
        <end position="38"/>
    </location>
</feature>
<feature type="compositionally biased region" description="Polar residues" evidence="1">
    <location>
        <begin position="1"/>
        <end position="10"/>
    </location>
</feature>
<sequence>MSSQNISESDPTLGDSLEQDEIMTNPVPDDKKEEKKTVPTLDQIAPRCVISTRLTALNPRLTSQESFCELLQWWRDRIIESFGLQLTDFNVVLEKREKQTNANAKIIAEIAFTAQDRSGKDLGYIHFMNSRDGKGGAVTIVTRDVTLQPKMVLPEVEPPKEPRDVRFAHRSELGLGRAVLNFLGAGTNHAVSCRAGGYKYKFDFNPDGELKATLTAMNEDKINEFRRSTVPQGSQYVPFRPHPKTDTIFTIGGDSNGPGRGGRGRYIFRSKVTPREFSMWCEPILFLQEVDDDGIVKTEMGDLILDAKFRGKLYLKGFLLSETNRRSYASLSEKQLRYGYNILYGTPDEKRKHMSSLEEECQAIIGIVPLAQDWYVLLAKAFRLDPECKDNLPNFGRQAVELRDSYWSILKPYNTIDRKVYDLIPQFLIEESVSPDKTPISLFVGKALQSCLFACEHTETLRAMFFIGLCFPSWDILVEEDVVRIPNRWLDECELRQRNDSFRDAPLVYLMATASSLLFQYVLDQLVIDEESCAQHKAIARQRMIDYAQEETHSEMLNLNFEPGSGVNCANVSWKTLIPPESGSNYHVQLHQTSTCSGLQEALLVRDILPESPTCINDTCHISEVVITEEFRRYCIRDCLLGQEYFGIVYNPDDPLSIPLITSTFTVPLDVSNTDDHDVEMTLEGPEDQQSQPSF</sequence>
<comment type="caution">
    <text evidence="2">The sequence shown here is derived from an EMBL/GenBank/DDBJ whole genome shotgun (WGS) entry which is preliminary data.</text>
</comment>
<protein>
    <submittedName>
        <fullName evidence="2">Uncharacterized protein</fullName>
    </submittedName>
</protein>
<dbReference type="RefSeq" id="XP_046055357.1">
    <property type="nucleotide sequence ID" value="XM_046186740.1"/>
</dbReference>